<comment type="caution">
    <text evidence="2">The sequence shown here is derived from an EMBL/GenBank/DDBJ whole genome shotgun (WGS) entry which is preliminary data.</text>
</comment>
<dbReference type="Gene3D" id="3.30.950.30">
    <property type="entry name" value="Schlafen, AAA domain"/>
    <property type="match status" value="1"/>
</dbReference>
<dbReference type="Proteomes" id="UP000317990">
    <property type="component" value="Unassembled WGS sequence"/>
</dbReference>
<organism evidence="2 3">
    <name type="scientific">Aphanocapsa feldmannii 277cV</name>
    <dbReference type="NCBI Taxonomy" id="2507553"/>
    <lineage>
        <taxon>Bacteria</taxon>
        <taxon>Bacillati</taxon>
        <taxon>Cyanobacteriota</taxon>
        <taxon>Cyanophyceae</taxon>
        <taxon>Oscillatoriophycideae</taxon>
        <taxon>Chroococcales</taxon>
        <taxon>Microcystaceae</taxon>
        <taxon>Aphanocapsa</taxon>
    </lineage>
</organism>
<gene>
    <name evidence="2" type="ORF">ERJ67_07995</name>
</gene>
<dbReference type="PANTHER" id="PTHR30595">
    <property type="entry name" value="GLPR-RELATED TRANSCRIPTIONAL REPRESSOR"/>
    <property type="match status" value="1"/>
</dbReference>
<dbReference type="AlphaFoldDB" id="A0A524RM96"/>
<accession>A0A524RM96</accession>
<evidence type="ECO:0000313" key="2">
    <source>
        <dbReference type="EMBL" id="TGG91412.1"/>
    </source>
</evidence>
<evidence type="ECO:0000259" key="1">
    <source>
        <dbReference type="Pfam" id="PF04326"/>
    </source>
</evidence>
<name>A0A524RM96_9CHRO</name>
<dbReference type="InterPro" id="IPR007421">
    <property type="entry name" value="Schlafen_AlbA_2_dom"/>
</dbReference>
<dbReference type="InterPro" id="IPR038461">
    <property type="entry name" value="Schlafen_AlbA_2_dom_sf"/>
</dbReference>
<dbReference type="Pfam" id="PF04326">
    <property type="entry name" value="SLFN_AlbA_2"/>
    <property type="match status" value="1"/>
</dbReference>
<feature type="domain" description="Schlafen AlbA-2" evidence="1">
    <location>
        <begin position="19"/>
        <end position="135"/>
    </location>
</feature>
<evidence type="ECO:0000313" key="3">
    <source>
        <dbReference type="Proteomes" id="UP000317990"/>
    </source>
</evidence>
<sequence length="413" mass="45591">MTLQQYDDSELEALMAAGESDLVEFKQAWSKGSASERGREAVCAFANDLANHGKPGVLFVGVADDGSARDLPKQDADQLLQTLTGIKSDGRIVPPPTLQVACRSLGGVDVVVVTVWPADSPPVRFDGRICVRSGPRRGFATSQDERILNEKRRFRDQPFDARPCSSASLEDLDLFWYKENYLPAAVAPEVLEANRRSREEQLASTRMIVSPAEPTPTHLGVLTLSSSPCDCLPCAHVQFLKLAGPTLADEPLDEADIEDRMVDVIRRLEEKLASHNRTAVDFRSGSTEKRTELYPLVAMQQLFRNAVMHRTYEHTNAPIRVTWYADRLDILSPGGPVGIVTAETFGLPGYTDYRNPNLAGFLRETGFAQRFEAGIATARRECERNGNPPPEFEVTDAAIRVTLRPPQGMKEAP</sequence>
<dbReference type="Gene3D" id="3.30.565.60">
    <property type="match status" value="1"/>
</dbReference>
<dbReference type="Pfam" id="PF13749">
    <property type="entry name" value="HATPase_c_4"/>
    <property type="match status" value="1"/>
</dbReference>
<protein>
    <submittedName>
        <fullName evidence="2">Transcriptional regulator</fullName>
    </submittedName>
</protein>
<dbReference type="PANTHER" id="PTHR30595:SF6">
    <property type="entry name" value="SCHLAFEN ALBA-2 DOMAIN-CONTAINING PROTEIN"/>
    <property type="match status" value="1"/>
</dbReference>
<proteinExistence type="predicted"/>
<dbReference type="EMBL" id="SRMO01000078">
    <property type="protein sequence ID" value="TGG91412.1"/>
    <property type="molecule type" value="Genomic_DNA"/>
</dbReference>
<reference evidence="2 3" key="1">
    <citation type="journal article" date="2019" name="mSystems">
        <title>Life at home and on the roam: Genomic adaptions reflect the dual lifestyle of an intracellular, facultative symbiont.</title>
        <authorList>
            <person name="Burgsdorf I."/>
        </authorList>
    </citation>
    <scope>NUCLEOTIDE SEQUENCE [LARGE SCALE GENOMIC DNA]</scope>
    <source>
        <strain evidence="2">277cV</strain>
    </source>
</reference>
<dbReference type="InterPro" id="IPR038475">
    <property type="entry name" value="RecG_C_sf"/>
</dbReference>